<dbReference type="SUPFAM" id="SSF50044">
    <property type="entry name" value="SH3-domain"/>
    <property type="match status" value="1"/>
</dbReference>
<evidence type="ECO:0000313" key="5">
    <source>
        <dbReference type="Proteomes" id="UP000472267"/>
    </source>
</evidence>
<evidence type="ECO:0000256" key="2">
    <source>
        <dbReference type="PROSITE-ProRule" id="PRU00192"/>
    </source>
</evidence>
<dbReference type="InterPro" id="IPR036028">
    <property type="entry name" value="SH3-like_dom_sf"/>
</dbReference>
<dbReference type="SMART" id="SM00326">
    <property type="entry name" value="SH3"/>
    <property type="match status" value="1"/>
</dbReference>
<reference evidence="4" key="2">
    <citation type="submission" date="2025-08" db="UniProtKB">
        <authorList>
            <consortium name="Ensembl"/>
        </authorList>
    </citation>
    <scope>IDENTIFICATION</scope>
</reference>
<dbReference type="AlphaFoldDB" id="A0A672I6F5"/>
<evidence type="ECO:0000259" key="3">
    <source>
        <dbReference type="PROSITE" id="PS50002"/>
    </source>
</evidence>
<accession>A0A672I6F5</accession>
<dbReference type="PRINTS" id="PR00452">
    <property type="entry name" value="SH3DOMAIN"/>
</dbReference>
<dbReference type="InParanoid" id="A0A672I6F5"/>
<keyword evidence="5" id="KW-1185">Reference proteome</keyword>
<proteinExistence type="predicted"/>
<dbReference type="Pfam" id="PF00018">
    <property type="entry name" value="SH3_1"/>
    <property type="match status" value="1"/>
</dbReference>
<dbReference type="Proteomes" id="UP000472267">
    <property type="component" value="Chromosome 18"/>
</dbReference>
<reference evidence="4" key="1">
    <citation type="submission" date="2019-06" db="EMBL/GenBank/DDBJ databases">
        <authorList>
            <consortium name="Wellcome Sanger Institute Data Sharing"/>
        </authorList>
    </citation>
    <scope>NUCLEOTIDE SEQUENCE [LARGE SCALE GENOMIC DNA]</scope>
</reference>
<name>A0A672I6F5_SALFA</name>
<dbReference type="PROSITE" id="PS50002">
    <property type="entry name" value="SH3"/>
    <property type="match status" value="1"/>
</dbReference>
<keyword evidence="1 2" id="KW-0728">SH3 domain</keyword>
<reference evidence="4" key="3">
    <citation type="submission" date="2025-09" db="UniProtKB">
        <authorList>
            <consortium name="Ensembl"/>
        </authorList>
    </citation>
    <scope>IDENTIFICATION</scope>
</reference>
<sequence length="62" mass="7315">LYRYRSRWSKELALNQGDVIQVLFKEDEAWWFGRSANGDEGYFPAACVEPLQVRAPQRFDSF</sequence>
<organism evidence="4 5">
    <name type="scientific">Salarias fasciatus</name>
    <name type="common">Jewelled blenny</name>
    <name type="synonym">Blennius fasciatus</name>
    <dbReference type="NCBI Taxonomy" id="181472"/>
    <lineage>
        <taxon>Eukaryota</taxon>
        <taxon>Metazoa</taxon>
        <taxon>Chordata</taxon>
        <taxon>Craniata</taxon>
        <taxon>Vertebrata</taxon>
        <taxon>Euteleostomi</taxon>
        <taxon>Actinopterygii</taxon>
        <taxon>Neopterygii</taxon>
        <taxon>Teleostei</taxon>
        <taxon>Neoteleostei</taxon>
        <taxon>Acanthomorphata</taxon>
        <taxon>Ovalentaria</taxon>
        <taxon>Blenniimorphae</taxon>
        <taxon>Blenniiformes</taxon>
        <taxon>Blennioidei</taxon>
        <taxon>Blenniidae</taxon>
        <taxon>Salariinae</taxon>
        <taxon>Salarias</taxon>
    </lineage>
</organism>
<evidence type="ECO:0000313" key="4">
    <source>
        <dbReference type="Ensembl" id="ENSSFAP00005036779.1"/>
    </source>
</evidence>
<protein>
    <recommendedName>
        <fullName evidence="3">SH3 domain-containing protein</fullName>
    </recommendedName>
</protein>
<evidence type="ECO:0000256" key="1">
    <source>
        <dbReference type="ARBA" id="ARBA00022443"/>
    </source>
</evidence>
<dbReference type="Gene3D" id="2.30.30.40">
    <property type="entry name" value="SH3 Domains"/>
    <property type="match status" value="1"/>
</dbReference>
<dbReference type="InterPro" id="IPR001452">
    <property type="entry name" value="SH3_domain"/>
</dbReference>
<dbReference type="Ensembl" id="ENSSFAT00005038164.1">
    <property type="protein sequence ID" value="ENSSFAP00005036779.1"/>
    <property type="gene ID" value="ENSSFAG00005018549.1"/>
</dbReference>
<feature type="domain" description="SH3" evidence="3">
    <location>
        <begin position="1"/>
        <end position="53"/>
    </location>
</feature>
<dbReference type="OMA" id="WFGRSAN"/>